<dbReference type="EMBL" id="JACRIW010000081">
    <property type="protein sequence ID" value="MBI5170122.1"/>
    <property type="molecule type" value="Genomic_DNA"/>
</dbReference>
<dbReference type="InterPro" id="IPR050583">
    <property type="entry name" value="Mycobacterial_A85_antigen"/>
</dbReference>
<dbReference type="Gene3D" id="3.40.50.1820">
    <property type="entry name" value="alpha/beta hydrolase"/>
    <property type="match status" value="1"/>
</dbReference>
<dbReference type="SUPFAM" id="SSF53474">
    <property type="entry name" value="alpha/beta-Hydrolases"/>
    <property type="match status" value="1"/>
</dbReference>
<dbReference type="Pfam" id="PF00756">
    <property type="entry name" value="Esterase"/>
    <property type="match status" value="1"/>
</dbReference>
<name>A0A933SDH8_UNCEI</name>
<dbReference type="GO" id="GO:0016747">
    <property type="term" value="F:acyltransferase activity, transferring groups other than amino-acyl groups"/>
    <property type="evidence" value="ECO:0007669"/>
    <property type="project" value="TreeGrafter"/>
</dbReference>
<dbReference type="Proteomes" id="UP000696931">
    <property type="component" value="Unassembled WGS sequence"/>
</dbReference>
<comment type="caution">
    <text evidence="1">The sequence shown here is derived from an EMBL/GenBank/DDBJ whole genome shotgun (WGS) entry which is preliminary data.</text>
</comment>
<reference evidence="1" key="1">
    <citation type="submission" date="2020-07" db="EMBL/GenBank/DDBJ databases">
        <title>Huge and variable diversity of episymbiotic CPR bacteria and DPANN archaea in groundwater ecosystems.</title>
        <authorList>
            <person name="He C.Y."/>
            <person name="Keren R."/>
            <person name="Whittaker M."/>
            <person name="Farag I.F."/>
            <person name="Doudna J."/>
            <person name="Cate J.H.D."/>
            <person name="Banfield J.F."/>
        </authorList>
    </citation>
    <scope>NUCLEOTIDE SEQUENCE</scope>
    <source>
        <strain evidence="1">NC_groundwater_1813_Pr3_B-0.1um_71_17</strain>
    </source>
</reference>
<evidence type="ECO:0000313" key="1">
    <source>
        <dbReference type="EMBL" id="MBI5170122.1"/>
    </source>
</evidence>
<sequence>MSRGRVLMVEFESEVLRGNPAGDPHVRRIPIYLPPSYDRDTERRYPVLHVLTGFTGRGRMLLNDSTFSPSLDDRLDALIANGRCSETIVVMPDCWTRFGGSQYLDSAATGNYATHLVSELVPWVDANLRTLPSRRHRGVVGKSSGGFGALTLGMKHADVFGAVASHSGDAYFEYCYRPDLPLACTVLQRAGGVKAFLDAFDAKPQKGKDDFTAYNIVGMAAAYSPDPAGELGIALPFDLATGEFREDVWQRWLAFDPVALAGSHAAALRSLELLFLDCGTRDEFHLHHGTRMLSRRLSALGVKHEHIEYDDGHMNVSYRYDLSLPKLAAALAAPSV</sequence>
<accession>A0A933SDH8</accession>
<dbReference type="PANTHER" id="PTHR48098:SF1">
    <property type="entry name" value="DIACYLGLYCEROL ACYLTRANSFERASE_MYCOLYLTRANSFERASE AG85A"/>
    <property type="match status" value="1"/>
</dbReference>
<organism evidence="1 2">
    <name type="scientific">Eiseniibacteriota bacterium</name>
    <dbReference type="NCBI Taxonomy" id="2212470"/>
    <lineage>
        <taxon>Bacteria</taxon>
        <taxon>Candidatus Eiseniibacteriota</taxon>
    </lineage>
</organism>
<evidence type="ECO:0000313" key="2">
    <source>
        <dbReference type="Proteomes" id="UP000696931"/>
    </source>
</evidence>
<gene>
    <name evidence="1" type="ORF">HZA61_11580</name>
</gene>
<dbReference type="PANTHER" id="PTHR48098">
    <property type="entry name" value="ENTEROCHELIN ESTERASE-RELATED"/>
    <property type="match status" value="1"/>
</dbReference>
<proteinExistence type="predicted"/>
<dbReference type="InterPro" id="IPR029058">
    <property type="entry name" value="AB_hydrolase_fold"/>
</dbReference>
<protein>
    <submittedName>
        <fullName evidence="1">Esterase</fullName>
    </submittedName>
</protein>
<dbReference type="AlphaFoldDB" id="A0A933SDH8"/>
<dbReference type="InterPro" id="IPR000801">
    <property type="entry name" value="Esterase-like"/>
</dbReference>